<protein>
    <submittedName>
        <fullName evidence="13">Outer membrane porin protein 32</fullName>
    </submittedName>
</protein>
<dbReference type="EMBL" id="CADIKM010000003">
    <property type="protein sequence ID" value="CAB3780580.1"/>
    <property type="molecule type" value="Genomic_DNA"/>
</dbReference>
<evidence type="ECO:0000256" key="3">
    <source>
        <dbReference type="ARBA" id="ARBA00022448"/>
    </source>
</evidence>
<comment type="subunit">
    <text evidence="2">Homotrimer.</text>
</comment>
<evidence type="ECO:0000313" key="14">
    <source>
        <dbReference type="Proteomes" id="UP000494115"/>
    </source>
</evidence>
<keyword evidence="7" id="KW-0406">Ion transport</keyword>
<keyword evidence="14" id="KW-1185">Reference proteome</keyword>
<dbReference type="PANTHER" id="PTHR34501">
    <property type="entry name" value="PROTEIN YDDL-RELATED"/>
    <property type="match status" value="1"/>
</dbReference>
<dbReference type="SUPFAM" id="SSF56935">
    <property type="entry name" value="Porins"/>
    <property type="match status" value="1"/>
</dbReference>
<proteinExistence type="predicted"/>
<gene>
    <name evidence="13" type="ORF">LMG28138_01075</name>
</gene>
<dbReference type="PANTHER" id="PTHR34501:SF9">
    <property type="entry name" value="MAJOR OUTER MEMBRANE PROTEIN P.IA"/>
    <property type="match status" value="1"/>
</dbReference>
<dbReference type="InterPro" id="IPR050298">
    <property type="entry name" value="Gram-neg_bact_OMP"/>
</dbReference>
<keyword evidence="4" id="KW-1134">Transmembrane beta strand</keyword>
<keyword evidence="5" id="KW-0812">Transmembrane</keyword>
<evidence type="ECO:0000256" key="10">
    <source>
        <dbReference type="ARBA" id="ARBA00023237"/>
    </source>
</evidence>
<evidence type="ECO:0000256" key="5">
    <source>
        <dbReference type="ARBA" id="ARBA00022692"/>
    </source>
</evidence>
<evidence type="ECO:0000313" key="13">
    <source>
        <dbReference type="EMBL" id="CAB3780580.1"/>
    </source>
</evidence>
<keyword evidence="10" id="KW-0998">Cell outer membrane</keyword>
<keyword evidence="6 11" id="KW-0732">Signal</keyword>
<evidence type="ECO:0000256" key="9">
    <source>
        <dbReference type="ARBA" id="ARBA00023136"/>
    </source>
</evidence>
<accession>A0A6S7AX15</accession>
<dbReference type="GO" id="GO:0046930">
    <property type="term" value="C:pore complex"/>
    <property type="evidence" value="ECO:0007669"/>
    <property type="project" value="UniProtKB-KW"/>
</dbReference>
<evidence type="ECO:0000256" key="7">
    <source>
        <dbReference type="ARBA" id="ARBA00023065"/>
    </source>
</evidence>
<keyword evidence="8" id="KW-0626">Porin</keyword>
<feature type="domain" description="Porin" evidence="12">
    <location>
        <begin position="25"/>
        <end position="338"/>
    </location>
</feature>
<evidence type="ECO:0000256" key="8">
    <source>
        <dbReference type="ARBA" id="ARBA00023114"/>
    </source>
</evidence>
<dbReference type="AlphaFoldDB" id="A0A6S7AX15"/>
<keyword evidence="3" id="KW-0813">Transport</keyword>
<dbReference type="CDD" id="cd00342">
    <property type="entry name" value="gram_neg_porins"/>
    <property type="match status" value="1"/>
</dbReference>
<organism evidence="13 14">
    <name type="scientific">Pararobbsia alpina</name>
    <dbReference type="NCBI Taxonomy" id="621374"/>
    <lineage>
        <taxon>Bacteria</taxon>
        <taxon>Pseudomonadati</taxon>
        <taxon>Pseudomonadota</taxon>
        <taxon>Betaproteobacteria</taxon>
        <taxon>Burkholderiales</taxon>
        <taxon>Burkholderiaceae</taxon>
        <taxon>Pararobbsia</taxon>
    </lineage>
</organism>
<evidence type="ECO:0000256" key="6">
    <source>
        <dbReference type="ARBA" id="ARBA00022729"/>
    </source>
</evidence>
<sequence>MNKNDIRLTGKTKMKRHLRCALPAATLAAVCWSGVAAAQSSLTLYGDVDAFVGAKAALGGKTAYEEGNGGLTASFWGVKGSEDLGNGYAAIFKLESYFSVQNGSYGRYAGDTLFSRNAWVGIQGPWGQVVLGQIGPLYWNSTIWFNPFFNSFVFSPAVIHTYAGVNGQGVGGGGGEWSNAVTYSSAPYRGLQLNTQYAFGNAAGEPGQNKWAAQVVYHDGPLAANVVYQQIKFNNVAGDLAATVPGLTTQSATQAGVTYEIGPVKLYGQYQYIKNSITSGDVHENFGQLGTAIQVGPGKILASDGFSKSGGQGDFIRNTFSVAYDYPLSKRTDVYGAFLVDHATHYSSGDTIGAGIRTVF</sequence>
<dbReference type="Proteomes" id="UP000494115">
    <property type="component" value="Unassembled WGS sequence"/>
</dbReference>
<feature type="chain" id="PRO_5028879757" evidence="11">
    <location>
        <begin position="39"/>
        <end position="360"/>
    </location>
</feature>
<feature type="signal peptide" evidence="11">
    <location>
        <begin position="1"/>
        <end position="38"/>
    </location>
</feature>
<comment type="subcellular location">
    <subcellularLocation>
        <location evidence="1">Cell outer membrane</location>
        <topology evidence="1">Multi-pass membrane protein</topology>
    </subcellularLocation>
</comment>
<keyword evidence="9" id="KW-0472">Membrane</keyword>
<evidence type="ECO:0000256" key="11">
    <source>
        <dbReference type="SAM" id="SignalP"/>
    </source>
</evidence>
<dbReference type="GO" id="GO:0009279">
    <property type="term" value="C:cell outer membrane"/>
    <property type="evidence" value="ECO:0007669"/>
    <property type="project" value="UniProtKB-SubCell"/>
</dbReference>
<evidence type="ECO:0000256" key="1">
    <source>
        <dbReference type="ARBA" id="ARBA00004571"/>
    </source>
</evidence>
<evidence type="ECO:0000256" key="2">
    <source>
        <dbReference type="ARBA" id="ARBA00011233"/>
    </source>
</evidence>
<name>A0A6S7AX15_9BURK</name>
<evidence type="ECO:0000259" key="12">
    <source>
        <dbReference type="Pfam" id="PF13609"/>
    </source>
</evidence>
<dbReference type="GO" id="GO:0006811">
    <property type="term" value="P:monoatomic ion transport"/>
    <property type="evidence" value="ECO:0007669"/>
    <property type="project" value="UniProtKB-KW"/>
</dbReference>
<dbReference type="InterPro" id="IPR033900">
    <property type="entry name" value="Gram_neg_porin_domain"/>
</dbReference>
<reference evidence="13 14" key="1">
    <citation type="submission" date="2020-04" db="EMBL/GenBank/DDBJ databases">
        <authorList>
            <person name="De Canck E."/>
        </authorList>
    </citation>
    <scope>NUCLEOTIDE SEQUENCE [LARGE SCALE GENOMIC DNA]</scope>
    <source>
        <strain evidence="13 14">LMG 28138</strain>
    </source>
</reference>
<dbReference type="Gene3D" id="2.40.160.10">
    <property type="entry name" value="Porin"/>
    <property type="match status" value="1"/>
</dbReference>
<evidence type="ECO:0000256" key="4">
    <source>
        <dbReference type="ARBA" id="ARBA00022452"/>
    </source>
</evidence>
<dbReference type="InterPro" id="IPR023614">
    <property type="entry name" value="Porin_dom_sf"/>
</dbReference>
<dbReference type="Pfam" id="PF13609">
    <property type="entry name" value="Porin_4"/>
    <property type="match status" value="1"/>
</dbReference>
<dbReference type="GO" id="GO:0015288">
    <property type="term" value="F:porin activity"/>
    <property type="evidence" value="ECO:0007669"/>
    <property type="project" value="UniProtKB-KW"/>
</dbReference>